<keyword evidence="2" id="KW-1185">Reference proteome</keyword>
<evidence type="ECO:0000313" key="1">
    <source>
        <dbReference type="EMBL" id="QBJ03395.1"/>
    </source>
</evidence>
<dbReference type="EMBL" id="MK504443">
    <property type="protein sequence ID" value="QBJ03395.1"/>
    <property type="molecule type" value="Genomic_DNA"/>
</dbReference>
<name>A0A4Y5FED6_9CAUD</name>
<gene>
    <name evidence="1" type="ORF">B521_0045</name>
</gene>
<dbReference type="Proteomes" id="UP000308874">
    <property type="component" value="Segment"/>
</dbReference>
<reference evidence="1 2" key="1">
    <citation type="submission" date="2019-02" db="EMBL/GenBank/DDBJ databases">
        <title>Isolation of virulent Lactobacillus brevis phages.</title>
        <authorList>
            <person name="Feyereisen M."/>
            <person name="Mahony J."/>
            <person name="O'Sullivan T."/>
            <person name="van Sinderen D."/>
        </authorList>
    </citation>
    <scope>NUCLEOTIDE SEQUENCE [LARGE SCALE GENOMIC DNA]</scope>
</reference>
<accession>A0A4Y5FED6</accession>
<evidence type="ECO:0000313" key="2">
    <source>
        <dbReference type="Proteomes" id="UP000308874"/>
    </source>
</evidence>
<sequence length="123" mass="14644">MDSDSLVESENYLINLGRFIEKLDNAIKYHRSWQDLSNTEKQFTTDDDTMVIIELVPAWADLESLECRDALELFNEYNDTNYKDDARVNWYDMDIKIRVLNYQTGLDNTYKVYYFDKGELKSL</sequence>
<proteinExistence type="predicted"/>
<organism evidence="1 2">
    <name type="scientific">Lactobacillus phage 521B</name>
    <dbReference type="NCBI Taxonomy" id="2510942"/>
    <lineage>
        <taxon>Viruses</taxon>
        <taxon>Duplodnaviria</taxon>
        <taxon>Heunggongvirae</taxon>
        <taxon>Uroviricota</taxon>
        <taxon>Caudoviricetes</taxon>
        <taxon>Herelleviridae</taxon>
        <taxon>Tybeckvirus</taxon>
        <taxon>Tybeckvirus tv521B</taxon>
    </lineage>
</organism>
<protein>
    <submittedName>
        <fullName evidence="1">Uncharacterized protein</fullName>
    </submittedName>
</protein>